<gene>
    <name evidence="1" type="ORF">PVAG01_06866</name>
</gene>
<keyword evidence="2" id="KW-1185">Reference proteome</keyword>
<evidence type="ECO:0000313" key="1">
    <source>
        <dbReference type="EMBL" id="KAL3422710.1"/>
    </source>
</evidence>
<sequence length="275" mass="31359">MISILKAHTNCPPWTVDDNFTRSKRFMGEEVDICGRWDADSPCIRELFATGHSTIPFNWKLMVDWKGEDWNESKVFGWEVFCTMLKFARDERRSPSSFKTTQPISRASHMKAKEKQAAKVFTSYYSDDSSTNYSSSDEEANSDNGYDIDVEDEVCTHSKANGNFYGRSIVIGKLWAAIQTELLTHRRIAEGDAWLSENFNMGAVLDGLKSGGLISMPLLDDDMMNEFCPCGRFRGVLDEACACVYEACKHYFANLDDWNRTSYIVMPAGENYSWY</sequence>
<protein>
    <submittedName>
        <fullName evidence="1">Uncharacterized protein</fullName>
    </submittedName>
</protein>
<name>A0ABR4PHD8_9HELO</name>
<evidence type="ECO:0000313" key="2">
    <source>
        <dbReference type="Proteomes" id="UP001629113"/>
    </source>
</evidence>
<dbReference type="EMBL" id="JBFCZG010000005">
    <property type="protein sequence ID" value="KAL3422710.1"/>
    <property type="molecule type" value="Genomic_DNA"/>
</dbReference>
<accession>A0ABR4PHD8</accession>
<comment type="caution">
    <text evidence="1">The sequence shown here is derived from an EMBL/GenBank/DDBJ whole genome shotgun (WGS) entry which is preliminary data.</text>
</comment>
<organism evidence="1 2">
    <name type="scientific">Phlyctema vagabunda</name>
    <dbReference type="NCBI Taxonomy" id="108571"/>
    <lineage>
        <taxon>Eukaryota</taxon>
        <taxon>Fungi</taxon>
        <taxon>Dikarya</taxon>
        <taxon>Ascomycota</taxon>
        <taxon>Pezizomycotina</taxon>
        <taxon>Leotiomycetes</taxon>
        <taxon>Helotiales</taxon>
        <taxon>Dermateaceae</taxon>
        <taxon>Phlyctema</taxon>
    </lineage>
</organism>
<reference evidence="1 2" key="1">
    <citation type="submission" date="2024-06" db="EMBL/GenBank/DDBJ databases">
        <title>Complete genome of Phlyctema vagabunda strain 19-DSS-EL-015.</title>
        <authorList>
            <person name="Fiorenzani C."/>
        </authorList>
    </citation>
    <scope>NUCLEOTIDE SEQUENCE [LARGE SCALE GENOMIC DNA]</scope>
    <source>
        <strain evidence="1 2">19-DSS-EL-015</strain>
    </source>
</reference>
<proteinExistence type="predicted"/>
<dbReference type="Proteomes" id="UP001629113">
    <property type="component" value="Unassembled WGS sequence"/>
</dbReference>